<feature type="region of interest" description="Disordered" evidence="1">
    <location>
        <begin position="222"/>
        <end position="248"/>
    </location>
</feature>
<evidence type="ECO:0000313" key="2">
    <source>
        <dbReference type="EMBL" id="CAJ1373393.1"/>
    </source>
</evidence>
<keyword evidence="3" id="KW-1185">Reference proteome</keyword>
<feature type="compositionally biased region" description="Basic residues" evidence="1">
    <location>
        <begin position="222"/>
        <end position="236"/>
    </location>
</feature>
<name>A0AA36MMV4_9DINO</name>
<dbReference type="Proteomes" id="UP001178507">
    <property type="component" value="Unassembled WGS sequence"/>
</dbReference>
<evidence type="ECO:0000313" key="3">
    <source>
        <dbReference type="Proteomes" id="UP001178507"/>
    </source>
</evidence>
<dbReference type="EMBL" id="CAUJNA010000191">
    <property type="protein sequence ID" value="CAJ1373393.1"/>
    <property type="molecule type" value="Genomic_DNA"/>
</dbReference>
<dbReference type="AlphaFoldDB" id="A0AA36MMV4"/>
<feature type="compositionally biased region" description="Polar residues" evidence="1">
    <location>
        <begin position="152"/>
        <end position="161"/>
    </location>
</feature>
<accession>A0AA36MMV4</accession>
<gene>
    <name evidence="2" type="ORF">EVOR1521_LOCUS3224</name>
</gene>
<sequence length="248" mass="27459">MGSSIAATASEPTFAEEVQEISKAAADTYDEALQQRVYLEPIARVYSDDELAEAEDVHSLWRRAQSSPRSRPEAGETKARSSMAEVWEGMDLPIRNTFVHFDCPEKLALFDRLAGRSPVTSDGGRLMRSASSPMLSSRSTPTNERAPEDQESTTSAPSGNSARDPEASGNSTRDPEASGNSGRDMEARHMNGDCRPCAYFNYKKDGCRLAEECQFCHICPRAKRKAKPKKRSRRRNGPAEMTFQEVSE</sequence>
<feature type="compositionally biased region" description="Low complexity" evidence="1">
    <location>
        <begin position="126"/>
        <end position="142"/>
    </location>
</feature>
<reference evidence="2" key="1">
    <citation type="submission" date="2023-08" db="EMBL/GenBank/DDBJ databases">
        <authorList>
            <person name="Chen Y."/>
            <person name="Shah S."/>
            <person name="Dougan E. K."/>
            <person name="Thang M."/>
            <person name="Chan C."/>
        </authorList>
    </citation>
    <scope>NUCLEOTIDE SEQUENCE</scope>
</reference>
<comment type="caution">
    <text evidence="2">The sequence shown here is derived from an EMBL/GenBank/DDBJ whole genome shotgun (WGS) entry which is preliminary data.</text>
</comment>
<feature type="compositionally biased region" description="Basic and acidic residues" evidence="1">
    <location>
        <begin position="70"/>
        <end position="79"/>
    </location>
</feature>
<organism evidence="2 3">
    <name type="scientific">Effrenium voratum</name>
    <dbReference type="NCBI Taxonomy" id="2562239"/>
    <lineage>
        <taxon>Eukaryota</taxon>
        <taxon>Sar</taxon>
        <taxon>Alveolata</taxon>
        <taxon>Dinophyceae</taxon>
        <taxon>Suessiales</taxon>
        <taxon>Symbiodiniaceae</taxon>
        <taxon>Effrenium</taxon>
    </lineage>
</organism>
<evidence type="ECO:0008006" key="4">
    <source>
        <dbReference type="Google" id="ProtNLM"/>
    </source>
</evidence>
<feature type="region of interest" description="Disordered" evidence="1">
    <location>
        <begin position="60"/>
        <end position="82"/>
    </location>
</feature>
<protein>
    <recommendedName>
        <fullName evidence="4">C3H1-type domain-containing protein</fullName>
    </recommendedName>
</protein>
<proteinExistence type="predicted"/>
<evidence type="ECO:0000256" key="1">
    <source>
        <dbReference type="SAM" id="MobiDB-lite"/>
    </source>
</evidence>
<feature type="region of interest" description="Disordered" evidence="1">
    <location>
        <begin position="118"/>
        <end position="185"/>
    </location>
</feature>